<dbReference type="GO" id="GO:0060285">
    <property type="term" value="P:cilium-dependent cell motility"/>
    <property type="evidence" value="ECO:0007669"/>
    <property type="project" value="TreeGrafter"/>
</dbReference>
<dbReference type="GO" id="GO:0070286">
    <property type="term" value="P:axonemal dynein complex assembly"/>
    <property type="evidence" value="ECO:0007669"/>
    <property type="project" value="InterPro"/>
</dbReference>
<dbReference type="GeneID" id="112680539"/>
<evidence type="ECO:0000256" key="5">
    <source>
        <dbReference type="ARBA" id="ARBA00023069"/>
    </source>
</evidence>
<dbReference type="AlphaFoldDB" id="A0A8B8F7I1"/>
<keyword evidence="4 13" id="KW-0175">Coiled coil</keyword>
<evidence type="ECO:0000256" key="4">
    <source>
        <dbReference type="ARBA" id="ARBA00023054"/>
    </source>
</evidence>
<evidence type="ECO:0000256" key="7">
    <source>
        <dbReference type="ARBA" id="ARBA00023273"/>
    </source>
</evidence>
<dbReference type="GO" id="GO:0005858">
    <property type="term" value="C:axonemal dynein complex"/>
    <property type="evidence" value="ECO:0007669"/>
    <property type="project" value="InterPro"/>
</dbReference>
<proteinExistence type="inferred from homology"/>
<feature type="domain" description="Dynein regulatory complex protein 1/2 N-terminal" evidence="14">
    <location>
        <begin position="26"/>
        <end position="127"/>
    </location>
</feature>
<evidence type="ECO:0000256" key="2">
    <source>
        <dbReference type="ARBA" id="ARBA00022490"/>
    </source>
</evidence>
<organism evidence="15 16">
    <name type="scientific">Sipha flava</name>
    <name type="common">yellow sugarcane aphid</name>
    <dbReference type="NCBI Taxonomy" id="143950"/>
    <lineage>
        <taxon>Eukaryota</taxon>
        <taxon>Metazoa</taxon>
        <taxon>Ecdysozoa</taxon>
        <taxon>Arthropoda</taxon>
        <taxon>Hexapoda</taxon>
        <taxon>Insecta</taxon>
        <taxon>Pterygota</taxon>
        <taxon>Neoptera</taxon>
        <taxon>Paraneoptera</taxon>
        <taxon>Hemiptera</taxon>
        <taxon>Sternorrhyncha</taxon>
        <taxon>Aphidomorpha</taxon>
        <taxon>Aphidoidea</taxon>
        <taxon>Aphididae</taxon>
        <taxon>Sipha</taxon>
    </lineage>
</organism>
<keyword evidence="5" id="KW-0969">Cilium</keyword>
<dbReference type="OrthoDB" id="7760980at2759"/>
<feature type="coiled-coil region" evidence="13">
    <location>
        <begin position="219"/>
        <end position="281"/>
    </location>
</feature>
<dbReference type="PANTHER" id="PTHR21625">
    <property type="entry name" value="NYD-SP28 PROTEIN"/>
    <property type="match status" value="1"/>
</dbReference>
<evidence type="ECO:0000256" key="1">
    <source>
        <dbReference type="ARBA" id="ARBA00004611"/>
    </source>
</evidence>
<evidence type="ECO:0000256" key="13">
    <source>
        <dbReference type="SAM" id="Coils"/>
    </source>
</evidence>
<accession>A0A8B8F7I1</accession>
<dbReference type="GO" id="GO:0003352">
    <property type="term" value="P:regulation of cilium movement"/>
    <property type="evidence" value="ECO:0007669"/>
    <property type="project" value="TreeGrafter"/>
</dbReference>
<protein>
    <recommendedName>
        <fullName evidence="10">Dynein regulatory complex subunit 2</fullName>
    </recommendedName>
    <alternativeName>
        <fullName evidence="11">Coiled-coil domain-containing protein 65</fullName>
    </alternativeName>
</protein>
<evidence type="ECO:0000313" key="16">
    <source>
        <dbReference type="RefSeq" id="XP_025406445.1"/>
    </source>
</evidence>
<keyword evidence="2" id="KW-0963">Cytoplasm</keyword>
<keyword evidence="7" id="KW-0966">Cell projection</keyword>
<keyword evidence="6" id="KW-0206">Cytoskeleton</keyword>
<dbReference type="RefSeq" id="XP_025406445.1">
    <property type="nucleotide sequence ID" value="XM_025550660.1"/>
</dbReference>
<evidence type="ECO:0000256" key="6">
    <source>
        <dbReference type="ARBA" id="ARBA00023212"/>
    </source>
</evidence>
<feature type="coiled-coil region" evidence="13">
    <location>
        <begin position="95"/>
        <end position="155"/>
    </location>
</feature>
<evidence type="ECO:0000256" key="10">
    <source>
        <dbReference type="ARBA" id="ARBA00040899"/>
    </source>
</evidence>
<reference evidence="16" key="1">
    <citation type="submission" date="2025-08" db="UniProtKB">
        <authorList>
            <consortium name="RefSeq"/>
        </authorList>
    </citation>
    <scope>IDENTIFICATION</scope>
    <source>
        <tissue evidence="16">Whole body</tissue>
    </source>
</reference>
<dbReference type="InterPro" id="IPR039750">
    <property type="entry name" value="DRC1/DRC2"/>
</dbReference>
<gene>
    <name evidence="16" type="primary">LOC112680539</name>
</gene>
<evidence type="ECO:0000259" key="14">
    <source>
        <dbReference type="Pfam" id="PF14772"/>
    </source>
</evidence>
<sequence length="449" mass="53850">MAPKKNKKGNKLARMSDEEKLRYLQHRAAVEEETKRRKEHLVATYLKNKLKREEAFTRLNNAKLNQQWRHNLRQIKCKELKDEMMTMENRFEILLDCKNNHIDMLLKDLEDAEEQNLKQYGAHAEIISQFLSTHKTSLEELHDRYENKKQLLIDELKYNFSRMRDIFNRDNERLELMSLTFEARNDDDTQQIHTNFEDSIAVLNNEMLFEKDRFTKIRFAEMQITVKKLQKVLDDYSDETESKKNHYNYLKMRDEDNTASIEENNKRIREYSEEIKMLTHLCAKREVQYAQRENDLKREREDLIKRGFDAQNRLNVNQNEYQKKLEAMTKIYKKAIDKLTSIVEKGERIIKTADNCSKLMVDDDDDIMLNDEYEKDREFDKMSKFWKRYARAEVQCQELDIKRTKLLQENKDLKAALAYYLKTVARPASVQRDMRDSGIQLNLLPVKAG</sequence>
<keyword evidence="15" id="KW-1185">Reference proteome</keyword>
<comment type="similarity">
    <text evidence="9">Belongs to the DRC2 family.</text>
</comment>
<feature type="coiled-coil region" evidence="13">
    <location>
        <begin position="389"/>
        <end position="416"/>
    </location>
</feature>
<dbReference type="InterPro" id="IPR039505">
    <property type="entry name" value="DRC1/2_N"/>
</dbReference>
<evidence type="ECO:0000313" key="15">
    <source>
        <dbReference type="Proteomes" id="UP000694846"/>
    </source>
</evidence>
<evidence type="ECO:0000256" key="12">
    <source>
        <dbReference type="ARBA" id="ARBA00045865"/>
    </source>
</evidence>
<name>A0A8B8F7I1_9HEMI</name>
<evidence type="ECO:0000256" key="11">
    <source>
        <dbReference type="ARBA" id="ARBA00041517"/>
    </source>
</evidence>
<comment type="function">
    <text evidence="12">Component of the nexin-dynein regulatory complex (N-DRC), a key regulator of ciliary/flagellar motility which maintains the alignment and integrity of the distal axoneme and regulates microtubule sliding in motile axonemes. Plays a critical role in the assembly of N-DRC and also stabilizes the assembly of multiple inner dynein arms and radial spokes. Coassembles with DRC1 to form a central scaffold needed for assembly of the N-DRC and its attachment to the outer doublet microtubules.</text>
</comment>
<evidence type="ECO:0000256" key="3">
    <source>
        <dbReference type="ARBA" id="ARBA00022846"/>
    </source>
</evidence>
<evidence type="ECO:0000256" key="8">
    <source>
        <dbReference type="ARBA" id="ARBA00037841"/>
    </source>
</evidence>
<dbReference type="Pfam" id="PF14772">
    <property type="entry name" value="NYD-SP28"/>
    <property type="match status" value="1"/>
</dbReference>
<comment type="subcellular location">
    <subcellularLocation>
        <location evidence="1">Cytoplasm</location>
        <location evidence="1">Cytoskeleton</location>
        <location evidence="1">Flagellum axoneme</location>
    </subcellularLocation>
    <subcellularLocation>
        <location evidence="8">Cytoplasm</location>
        <location evidence="8">Cytoskeleton</location>
        <location evidence="8">Flagellum basal body</location>
    </subcellularLocation>
</comment>
<dbReference type="Proteomes" id="UP000694846">
    <property type="component" value="Unplaced"/>
</dbReference>
<evidence type="ECO:0000256" key="9">
    <source>
        <dbReference type="ARBA" id="ARBA00038424"/>
    </source>
</evidence>
<keyword evidence="3" id="KW-0282">Flagellum</keyword>
<dbReference type="PANTHER" id="PTHR21625:SF0">
    <property type="entry name" value="DYNEIN REGULATORY COMPLEX SUBUNIT 2"/>
    <property type="match status" value="1"/>
</dbReference>